<evidence type="ECO:0000313" key="3">
    <source>
        <dbReference type="Proteomes" id="UP001216390"/>
    </source>
</evidence>
<accession>A0AAE9Y6V4</accession>
<dbReference type="EMBL" id="CP116942">
    <property type="protein sequence ID" value="WCO65478.1"/>
    <property type="molecule type" value="Genomic_DNA"/>
</dbReference>
<keyword evidence="1" id="KW-0812">Transmembrane</keyword>
<sequence length="215" mass="20998">MTASAVPSVRRRPDLTGLGLVLGPVAFIGAWATAGARTPGYVPTRDAISRTAAVGAPERPLMTAGFLAFAACAAVGSVALRRHVPGPAWIATAVNAAATVGVAASPLERSDLVDAAHTVTATTGYVSLALTPLLAARPLAEAGHRGLARASVATGVAVGACLAATAGLESSGLPQRVGLTIGDAWLIAAGLAIVSGHTLRPGGGTGPAPAVRAGP</sequence>
<gene>
    <name evidence="2" type="ORF">PO878_13325</name>
</gene>
<dbReference type="Pfam" id="PF06197">
    <property type="entry name" value="DUF998"/>
    <property type="match status" value="1"/>
</dbReference>
<protein>
    <submittedName>
        <fullName evidence="2">DUF998 domain-containing protein</fullName>
    </submittedName>
</protein>
<evidence type="ECO:0000256" key="1">
    <source>
        <dbReference type="SAM" id="Phobius"/>
    </source>
</evidence>
<dbReference type="RefSeq" id="WP_272735003.1">
    <property type="nucleotide sequence ID" value="NZ_CP116942.1"/>
</dbReference>
<dbReference type="Proteomes" id="UP001216390">
    <property type="component" value="Chromosome"/>
</dbReference>
<keyword evidence="1" id="KW-1133">Transmembrane helix</keyword>
<keyword evidence="1" id="KW-0472">Membrane</keyword>
<feature type="transmembrane region" description="Helical" evidence="1">
    <location>
        <begin position="60"/>
        <end position="80"/>
    </location>
</feature>
<name>A0AAE9Y6V4_9ACTN</name>
<dbReference type="InterPro" id="IPR009339">
    <property type="entry name" value="DUF998"/>
</dbReference>
<organism evidence="2 3">
    <name type="scientific">Iamia majanohamensis</name>
    <dbReference type="NCBI Taxonomy" id="467976"/>
    <lineage>
        <taxon>Bacteria</taxon>
        <taxon>Bacillati</taxon>
        <taxon>Actinomycetota</taxon>
        <taxon>Acidimicrobiia</taxon>
        <taxon>Acidimicrobiales</taxon>
        <taxon>Iamiaceae</taxon>
        <taxon>Iamia</taxon>
    </lineage>
</organism>
<dbReference type="AlphaFoldDB" id="A0AAE9Y6V4"/>
<evidence type="ECO:0000313" key="2">
    <source>
        <dbReference type="EMBL" id="WCO65478.1"/>
    </source>
</evidence>
<keyword evidence="3" id="KW-1185">Reference proteome</keyword>
<proteinExistence type="predicted"/>
<dbReference type="KEGG" id="ima:PO878_13325"/>
<reference evidence="2" key="1">
    <citation type="submission" date="2023-01" db="EMBL/GenBank/DDBJ databases">
        <title>The diversity of Class Acidimicrobiia in South China Sea sediment environments and the proposal of Iamia marina sp. nov., a novel species of the genus Iamia.</title>
        <authorList>
            <person name="He Y."/>
            <person name="Tian X."/>
        </authorList>
    </citation>
    <scope>NUCLEOTIDE SEQUENCE</scope>
    <source>
        <strain evidence="2">DSM 19957</strain>
    </source>
</reference>